<reference evidence="1" key="2">
    <citation type="submission" date="2021-08" db="EMBL/GenBank/DDBJ databases">
        <authorList>
            <person name="Tani A."/>
            <person name="Ola A."/>
            <person name="Ogura Y."/>
            <person name="Katsura K."/>
            <person name="Hayashi T."/>
        </authorList>
    </citation>
    <scope>NUCLEOTIDE SEQUENCE</scope>
    <source>
        <strain evidence="1">DSM 14458</strain>
    </source>
</reference>
<dbReference type="Proteomes" id="UP001055093">
    <property type="component" value="Unassembled WGS sequence"/>
</dbReference>
<protein>
    <submittedName>
        <fullName evidence="1">Uncharacterized protein</fullName>
    </submittedName>
</protein>
<name>A0ABQ4UVJ2_9HYPH</name>
<accession>A0ABQ4UVJ2</accession>
<comment type="caution">
    <text evidence="1">The sequence shown here is derived from an EMBL/GenBank/DDBJ whole genome shotgun (WGS) entry which is preliminary data.</text>
</comment>
<gene>
    <name evidence="1" type="ORF">BGCPKDLD_2012</name>
</gene>
<evidence type="ECO:0000313" key="1">
    <source>
        <dbReference type="EMBL" id="GJE75428.1"/>
    </source>
</evidence>
<sequence>MEVFPHDGRTWKRFPDGAAAARQGAERGGPVGGMRPGDAVMFARLDLAETLGIWRNATGRVVGTHAADGVSDGAADTVDVKFEGHETLQAYLPAMFRRVN</sequence>
<reference evidence="1" key="1">
    <citation type="journal article" date="2021" name="Front. Microbiol.">
        <title>Comprehensive Comparative Genomics and Phenotyping of Methylobacterium Species.</title>
        <authorList>
            <person name="Alessa O."/>
            <person name="Ogura Y."/>
            <person name="Fujitani Y."/>
            <person name="Takami H."/>
            <person name="Hayashi T."/>
            <person name="Sahin N."/>
            <person name="Tani A."/>
        </authorList>
    </citation>
    <scope>NUCLEOTIDE SEQUENCE</scope>
    <source>
        <strain evidence="1">DSM 14458</strain>
    </source>
</reference>
<proteinExistence type="predicted"/>
<evidence type="ECO:0000313" key="2">
    <source>
        <dbReference type="Proteomes" id="UP001055093"/>
    </source>
</evidence>
<organism evidence="1 2">
    <name type="scientific">Methylorubrum suomiense</name>
    <dbReference type="NCBI Taxonomy" id="144191"/>
    <lineage>
        <taxon>Bacteria</taxon>
        <taxon>Pseudomonadati</taxon>
        <taxon>Pseudomonadota</taxon>
        <taxon>Alphaproteobacteria</taxon>
        <taxon>Hyphomicrobiales</taxon>
        <taxon>Methylobacteriaceae</taxon>
        <taxon>Methylorubrum</taxon>
    </lineage>
</organism>
<keyword evidence="2" id="KW-1185">Reference proteome</keyword>
<dbReference type="EMBL" id="BPRE01000005">
    <property type="protein sequence ID" value="GJE75428.1"/>
    <property type="molecule type" value="Genomic_DNA"/>
</dbReference>
<dbReference type="RefSeq" id="WP_373324408.1">
    <property type="nucleotide sequence ID" value="NZ_BPRE01000005.1"/>
</dbReference>